<feature type="transmembrane region" description="Helical" evidence="1">
    <location>
        <begin position="478"/>
        <end position="500"/>
    </location>
</feature>
<feature type="transmembrane region" description="Helical" evidence="1">
    <location>
        <begin position="512"/>
        <end position="534"/>
    </location>
</feature>
<keyword evidence="1" id="KW-0812">Transmembrane</keyword>
<dbReference type="EMBL" id="CP022601">
    <property type="protein sequence ID" value="AXJ12557.1"/>
    <property type="molecule type" value="Genomic_DNA"/>
</dbReference>
<protein>
    <recommendedName>
        <fullName evidence="2">Tape measure protein N-terminal domain-containing protein</fullName>
    </recommendedName>
</protein>
<dbReference type="AlphaFoldDB" id="A0A345VIK5"/>
<proteinExistence type="predicted"/>
<feature type="transmembrane region" description="Helical" evidence="1">
    <location>
        <begin position="585"/>
        <end position="610"/>
    </location>
</feature>
<dbReference type="NCBIfam" id="TIGR02675">
    <property type="entry name" value="tape_meas_nterm"/>
    <property type="match status" value="1"/>
</dbReference>
<sequence>MADSKTYTVEAILKASDSNFSKVMKGAMSAVGALGNGSKKTNGMFKSMFGANLASSALIAGLGAAKRGIGSMVTELNSSNLAWKSFEGNMKILGKSDKAIAKAKASMQDYATKTIYSASDMASTYAQLASVGVKNTGKLVKGFGGLAAAAENPKQAMKTLSQQATQMAAKPMVQWADFKLMLEQTPSGIAAVAKEMGMSTQEMVKAVQDGKISTEDFFEAIQKVGNSKTFSQMATEFKSIGQAIDGMKEGISNKLQPAFEKFNQFGIKVFKDLASRMDKINFDGIAEKIGAILSKIDVSATFDKIGTAISIVVGYIKQFIAGFQQSGALDQAKQSFEAIGKAISKVSSSIGNTDGFVTLGNVVGNLVNSFMQVAEAAGNFIAALPPGVINAIVSAVMALGAGFLVVKTGVSIAQKLATAWGTVKAAFNFGSALVKLVAQMLGLAGAQAAAAASSAGVAAGNTAVGTTSAASAGSVMRLGAAVLMVGAGVVLAAAGVWVLVQAAIQLGSAGMSAWIAMAALVAVVAGLATLFSVLGPALTAGAVGMLAFGAAFALVSAGIALVIASLSLLAPYIPQISQAFNSGAIAVAMAISMIVSSVASGIATVIGAIAGGVATIVASLAGLVVAFTGLVNSISGVLSSLSNVFTSIFDGIANVITAFGTSVSSILESVGSVFKSFGEAVKSVFEGAGQVIESFGNAVNTILDGVSKVLDSIGTAALNAGKGFNQLANGIVKITNTNLKDMAASLAAAAIGLGKIADKAPGLSSAGTAMSSVSKGIRTIGTASTTAVSGMSQLVTRIQMLQTTMTSLPGVMMSVASSFSSFTTTAVAGMAGLVAINAQIAAFKLQLTSLSTAVTQASMNFTRLSTGVMVIIPTFTMMTSIITMFITNLTMLSTTIMTISASFTALVGVITSMTGAIMMVASSFSNVGAQATNAGNQIRLFASTSQLVISGFSSMAGAVRSNMSAISSAISSGMSRAKSEVQSSMNVMLSTMQKTGNQMVSSMKSSGSKAGQGLSSGLKSQQGSVTNAVASMINAAVNRARAGYGSMQSAGNWIGQGLANGMRSALGAVTAAANALVAQAERAAQAKARIASPSKLFRDEVGYWIGAGVAVGIDKSANLAVNSIASMYDDIQSISYKANDLLDTNFGYNITSSHSGTLQVENPSQNNLILGLLDQLNRSLDRDIVVSVNDSEIARATGDAIHNYNLKKETTMRRMRGDV</sequence>
<evidence type="ECO:0000259" key="2">
    <source>
        <dbReference type="Pfam" id="PF20155"/>
    </source>
</evidence>
<dbReference type="Proteomes" id="UP000255411">
    <property type="component" value="Chromosome"/>
</dbReference>
<keyword evidence="1" id="KW-1133">Transmembrane helix</keyword>
<gene>
    <name evidence="3" type="ORF">Sp14A_06280</name>
</gene>
<feature type="transmembrane region" description="Helical" evidence="1">
    <location>
        <begin position="899"/>
        <end position="921"/>
    </location>
</feature>
<organism evidence="3 4">
    <name type="scientific">Streptococcus pluranimalium</name>
    <dbReference type="NCBI Taxonomy" id="82348"/>
    <lineage>
        <taxon>Bacteria</taxon>
        <taxon>Bacillati</taxon>
        <taxon>Bacillota</taxon>
        <taxon>Bacilli</taxon>
        <taxon>Lactobacillales</taxon>
        <taxon>Streptococcaceae</taxon>
        <taxon>Streptococcus</taxon>
    </lineage>
</organism>
<name>A0A345VIK5_9STRE</name>
<feature type="domain" description="Tape measure protein N-terminal" evidence="2">
    <location>
        <begin position="82"/>
        <end position="263"/>
    </location>
</feature>
<keyword evidence="1" id="KW-0472">Membrane</keyword>
<feature type="transmembrane region" description="Helical" evidence="1">
    <location>
        <begin position="863"/>
        <end position="887"/>
    </location>
</feature>
<feature type="transmembrane region" description="Helical" evidence="1">
    <location>
        <begin position="616"/>
        <end position="638"/>
    </location>
</feature>
<reference evidence="3 4" key="1">
    <citation type="submission" date="2017-07" db="EMBL/GenBank/DDBJ databases">
        <title>Streptococcus pluranimalium as cause of bovine abortion.</title>
        <authorList>
            <person name="Rodriguez Campos S."/>
            <person name="Gobeli Brawand S."/>
            <person name="Brodard I."/>
            <person name="Rychener L."/>
            <person name="Perreten V."/>
        </authorList>
    </citation>
    <scope>NUCLEOTIDE SEQUENCE [LARGE SCALE GENOMIC DNA]</scope>
    <source>
        <strain evidence="3 4">14A0014</strain>
    </source>
</reference>
<evidence type="ECO:0000256" key="1">
    <source>
        <dbReference type="SAM" id="Phobius"/>
    </source>
</evidence>
<accession>A0A345VIK5</accession>
<feature type="transmembrane region" description="Helical" evidence="1">
    <location>
        <begin position="546"/>
        <end position="573"/>
    </location>
</feature>
<evidence type="ECO:0000313" key="4">
    <source>
        <dbReference type="Proteomes" id="UP000255411"/>
    </source>
</evidence>
<feature type="transmembrane region" description="Helical" evidence="1">
    <location>
        <begin position="822"/>
        <end position="843"/>
    </location>
</feature>
<evidence type="ECO:0000313" key="3">
    <source>
        <dbReference type="EMBL" id="AXJ12557.1"/>
    </source>
</evidence>
<dbReference type="RefSeq" id="WP_115129859.1">
    <property type="nucleotide sequence ID" value="NZ_CP022601.1"/>
</dbReference>
<dbReference type="Pfam" id="PF20155">
    <property type="entry name" value="TMP_3"/>
    <property type="match status" value="1"/>
</dbReference>
<dbReference type="InterPro" id="IPR013491">
    <property type="entry name" value="Tape_meas_N"/>
</dbReference>